<evidence type="ECO:0000256" key="1">
    <source>
        <dbReference type="SAM" id="MobiDB-lite"/>
    </source>
</evidence>
<evidence type="ECO:0000313" key="3">
    <source>
        <dbReference type="Proteomes" id="UP000250321"/>
    </source>
</evidence>
<dbReference type="EMBL" id="PJQY01003388">
    <property type="protein sequence ID" value="PQM37846.1"/>
    <property type="molecule type" value="Genomic_DNA"/>
</dbReference>
<dbReference type="OrthoDB" id="1919827at2759"/>
<proteinExistence type="predicted"/>
<evidence type="ECO:0000313" key="2">
    <source>
        <dbReference type="EMBL" id="PQM37846.1"/>
    </source>
</evidence>
<organism evidence="2 3">
    <name type="scientific">Prunus yedoensis var. nudiflora</name>
    <dbReference type="NCBI Taxonomy" id="2094558"/>
    <lineage>
        <taxon>Eukaryota</taxon>
        <taxon>Viridiplantae</taxon>
        <taxon>Streptophyta</taxon>
        <taxon>Embryophyta</taxon>
        <taxon>Tracheophyta</taxon>
        <taxon>Spermatophyta</taxon>
        <taxon>Magnoliopsida</taxon>
        <taxon>eudicotyledons</taxon>
        <taxon>Gunneridae</taxon>
        <taxon>Pentapetalae</taxon>
        <taxon>rosids</taxon>
        <taxon>fabids</taxon>
        <taxon>Rosales</taxon>
        <taxon>Rosaceae</taxon>
        <taxon>Amygdaloideae</taxon>
        <taxon>Amygdaleae</taxon>
        <taxon>Prunus</taxon>
    </lineage>
</organism>
<dbReference type="Proteomes" id="UP000250321">
    <property type="component" value="Unassembled WGS sequence"/>
</dbReference>
<dbReference type="AlphaFoldDB" id="A0A314ULX1"/>
<protein>
    <submittedName>
        <fullName evidence="2">Uncharacterized protein</fullName>
    </submittedName>
</protein>
<keyword evidence="3" id="KW-1185">Reference proteome</keyword>
<feature type="compositionally biased region" description="Basic residues" evidence="1">
    <location>
        <begin position="8"/>
        <end position="26"/>
    </location>
</feature>
<feature type="region of interest" description="Disordered" evidence="1">
    <location>
        <begin position="1"/>
        <end position="26"/>
    </location>
</feature>
<sequence length="225" mass="25640">MGNEYNRFHHHHHHHHHHQHHNLQMHHRSTFLPMLCSRPSIKDVSLPNCSASFKEDPLSPRISCMGQVKRGNKVNGFPTSHRLTITNSKHNSSPNNHNHNNNNNNFKYSKLKKLFSSKSLTPTTTTTITTTTKTNTRCRRQQVVVNASSGPRISGQDHHHLCVPDINIVDLDPPLPVIKRVHKKPEAQEEEVGSLWKRRSGGAALEGLQLKLTHHPRHQNQPTTV</sequence>
<dbReference type="PANTHER" id="PTHR36323:SF1">
    <property type="entry name" value="MYOTUBULARIN-LIKE PROTEIN"/>
    <property type="match status" value="1"/>
</dbReference>
<dbReference type="PANTHER" id="PTHR36323">
    <property type="entry name" value="MYOTUBULARIN-LIKE PROTEIN"/>
    <property type="match status" value="1"/>
</dbReference>
<name>A0A314ULX1_PRUYE</name>
<accession>A0A314ULX1</accession>
<reference evidence="2 3" key="1">
    <citation type="submission" date="2018-02" db="EMBL/GenBank/DDBJ databases">
        <title>Draft genome of wild Prunus yedoensis var. nudiflora.</title>
        <authorList>
            <person name="Baek S."/>
            <person name="Kim J.-H."/>
            <person name="Choi K."/>
            <person name="Kim G.-B."/>
            <person name="Cho A."/>
            <person name="Jang H."/>
            <person name="Shin C.-H."/>
            <person name="Yu H.-J."/>
            <person name="Mun J.-H."/>
        </authorList>
    </citation>
    <scope>NUCLEOTIDE SEQUENCE [LARGE SCALE GENOMIC DNA]</scope>
    <source>
        <strain evidence="3">cv. Jeju island</strain>
        <tissue evidence="2">Leaf</tissue>
    </source>
</reference>
<gene>
    <name evidence="2" type="ORF">Pyn_15580</name>
</gene>
<comment type="caution">
    <text evidence="2">The sequence shown here is derived from an EMBL/GenBank/DDBJ whole genome shotgun (WGS) entry which is preliminary data.</text>
</comment>